<dbReference type="InterPro" id="IPR011701">
    <property type="entry name" value="MFS"/>
</dbReference>
<dbReference type="Pfam" id="PF07690">
    <property type="entry name" value="MFS_1"/>
    <property type="match status" value="1"/>
</dbReference>
<evidence type="ECO:0000259" key="9">
    <source>
        <dbReference type="PROSITE" id="PS50850"/>
    </source>
</evidence>
<evidence type="ECO:0000313" key="10">
    <source>
        <dbReference type="EMBL" id="AVH58173.1"/>
    </source>
</evidence>
<keyword evidence="4 8" id="KW-1133">Transmembrane helix</keyword>
<keyword evidence="6" id="KW-0046">Antibiotic resistance</keyword>
<reference evidence="10 11" key="1">
    <citation type="submission" date="2018-02" db="EMBL/GenBank/DDBJ databases">
        <title>Complete genome sequence of Streptomyces dengpaensis, the producer of angucyclines.</title>
        <authorList>
            <person name="Yumei L."/>
        </authorList>
    </citation>
    <scope>NUCLEOTIDE SEQUENCE [LARGE SCALE GENOMIC DNA]</scope>
    <source>
        <strain evidence="10 11">XZHG99</strain>
    </source>
</reference>
<evidence type="ECO:0000256" key="1">
    <source>
        <dbReference type="ARBA" id="ARBA00004651"/>
    </source>
</evidence>
<evidence type="ECO:0000256" key="3">
    <source>
        <dbReference type="ARBA" id="ARBA00022692"/>
    </source>
</evidence>
<feature type="transmembrane region" description="Helical" evidence="8">
    <location>
        <begin position="336"/>
        <end position="357"/>
    </location>
</feature>
<name>A0ABM6STW7_9ACTN</name>
<dbReference type="EMBL" id="CP026652">
    <property type="protein sequence ID" value="AVH58173.1"/>
    <property type="molecule type" value="Genomic_DNA"/>
</dbReference>
<feature type="domain" description="Major facilitator superfamily (MFS) profile" evidence="9">
    <location>
        <begin position="33"/>
        <end position="435"/>
    </location>
</feature>
<evidence type="ECO:0000256" key="2">
    <source>
        <dbReference type="ARBA" id="ARBA00022448"/>
    </source>
</evidence>
<evidence type="ECO:0000256" key="4">
    <source>
        <dbReference type="ARBA" id="ARBA00022989"/>
    </source>
</evidence>
<dbReference type="PROSITE" id="PS50850">
    <property type="entry name" value="MFS"/>
    <property type="match status" value="1"/>
</dbReference>
<feature type="transmembrane region" description="Helical" evidence="8">
    <location>
        <begin position="310"/>
        <end position="330"/>
    </location>
</feature>
<evidence type="ECO:0000256" key="6">
    <source>
        <dbReference type="ARBA" id="ARBA00023251"/>
    </source>
</evidence>
<comment type="subcellular location">
    <subcellularLocation>
        <location evidence="1">Cell membrane</location>
        <topology evidence="1">Multi-pass membrane protein</topology>
    </subcellularLocation>
</comment>
<dbReference type="PANTHER" id="PTHR42718:SF9">
    <property type="entry name" value="MAJOR FACILITATOR SUPERFAMILY MULTIDRUG TRANSPORTER MFSC"/>
    <property type="match status" value="1"/>
</dbReference>
<keyword evidence="2" id="KW-0813">Transport</keyword>
<feature type="transmembrane region" description="Helical" evidence="8">
    <location>
        <begin position="98"/>
        <end position="118"/>
    </location>
</feature>
<feature type="transmembrane region" description="Helical" evidence="8">
    <location>
        <begin position="244"/>
        <end position="267"/>
    </location>
</feature>
<dbReference type="Proteomes" id="UP000238413">
    <property type="component" value="Chromosome"/>
</dbReference>
<feature type="transmembrane region" description="Helical" evidence="8">
    <location>
        <begin position="66"/>
        <end position="91"/>
    </location>
</feature>
<protein>
    <submittedName>
        <fullName evidence="10">MFS transporter</fullName>
    </submittedName>
</protein>
<dbReference type="Gene3D" id="1.20.1250.20">
    <property type="entry name" value="MFS general substrate transporter like domains"/>
    <property type="match status" value="2"/>
</dbReference>
<keyword evidence="3 8" id="KW-0812">Transmembrane</keyword>
<evidence type="ECO:0000256" key="7">
    <source>
        <dbReference type="SAM" id="MobiDB-lite"/>
    </source>
</evidence>
<feature type="region of interest" description="Disordered" evidence="7">
    <location>
        <begin position="1"/>
        <end position="24"/>
    </location>
</feature>
<evidence type="ECO:0000256" key="5">
    <source>
        <dbReference type="ARBA" id="ARBA00023136"/>
    </source>
</evidence>
<sequence length="456" mass="47665">MTTDPASPACQSAPLNRTPTASPPPGGRTAWAAWAVSVSVYFVAVIDRTSLGVAGLDAADRFGIGASALSTFAVLQMLIYACMQIPVGLLVDRFGPRTMLLLGATLLTLGQFGFAFSHSMTPALLSRALLSFGDAMIFVSVLRVVGPWFPARRNPLVAQLTGVVGSIGNLGTAAVLAPLLHSRGWTVTFGGTALLGVAVLLLVGLLLRETPEGARRPARCTAPGPRPRILPQIRTAWGEPGTRLGLWVHFTTGFMAASFAILWGIPYLVEGQGLSREKAAVLLAVLVLASMPCGPLLGQLIARRPGARTHVALTVVLGTGALWAVVLAWPGGHPPLWLLVVLMVAMGANGPASLIGLDYARATNPPERLGTASGIANMGGFLSTTVALLGIGLLLDAASPGGDYTPGTYRWAFCWLYVPMLLGVVMILRLHPRVARRAAEGTSVPVPGHRPAQQGK</sequence>
<feature type="transmembrane region" description="Helical" evidence="8">
    <location>
        <begin position="279"/>
        <end position="298"/>
    </location>
</feature>
<feature type="transmembrane region" description="Helical" evidence="8">
    <location>
        <begin position="124"/>
        <end position="145"/>
    </location>
</feature>
<dbReference type="SUPFAM" id="SSF103473">
    <property type="entry name" value="MFS general substrate transporter"/>
    <property type="match status" value="1"/>
</dbReference>
<dbReference type="InterPro" id="IPR020846">
    <property type="entry name" value="MFS_dom"/>
</dbReference>
<evidence type="ECO:0000256" key="8">
    <source>
        <dbReference type="SAM" id="Phobius"/>
    </source>
</evidence>
<proteinExistence type="predicted"/>
<dbReference type="RefSeq" id="WP_099501927.1">
    <property type="nucleotide sequence ID" value="NZ_CP026652.1"/>
</dbReference>
<gene>
    <name evidence="10" type="ORF">C4B68_23070</name>
</gene>
<keyword evidence="5 8" id="KW-0472">Membrane</keyword>
<dbReference type="CDD" id="cd06174">
    <property type="entry name" value="MFS"/>
    <property type="match status" value="1"/>
</dbReference>
<accession>A0ABM6STW7</accession>
<evidence type="ECO:0000313" key="11">
    <source>
        <dbReference type="Proteomes" id="UP000238413"/>
    </source>
</evidence>
<dbReference type="InterPro" id="IPR036259">
    <property type="entry name" value="MFS_trans_sf"/>
</dbReference>
<feature type="transmembrane region" description="Helical" evidence="8">
    <location>
        <begin position="407"/>
        <end position="428"/>
    </location>
</feature>
<organism evidence="10 11">
    <name type="scientific">Streptomyces dengpaensis</name>
    <dbReference type="NCBI Taxonomy" id="2049881"/>
    <lineage>
        <taxon>Bacteria</taxon>
        <taxon>Bacillati</taxon>
        <taxon>Actinomycetota</taxon>
        <taxon>Actinomycetes</taxon>
        <taxon>Kitasatosporales</taxon>
        <taxon>Streptomycetaceae</taxon>
        <taxon>Streptomyces</taxon>
    </lineage>
</organism>
<feature type="transmembrane region" description="Helical" evidence="8">
    <location>
        <begin position="29"/>
        <end position="46"/>
    </location>
</feature>
<feature type="compositionally biased region" description="Polar residues" evidence="7">
    <location>
        <begin position="1"/>
        <end position="20"/>
    </location>
</feature>
<feature type="transmembrane region" description="Helical" evidence="8">
    <location>
        <begin position="369"/>
        <end position="395"/>
    </location>
</feature>
<dbReference type="PANTHER" id="PTHR42718">
    <property type="entry name" value="MAJOR FACILITATOR SUPERFAMILY MULTIDRUG TRANSPORTER MFSC"/>
    <property type="match status" value="1"/>
</dbReference>
<feature type="transmembrane region" description="Helical" evidence="8">
    <location>
        <begin position="185"/>
        <end position="207"/>
    </location>
</feature>
<keyword evidence="11" id="KW-1185">Reference proteome</keyword>